<organism evidence="3 4">
    <name type="scientific">Euplotes crassus</name>
    <dbReference type="NCBI Taxonomy" id="5936"/>
    <lineage>
        <taxon>Eukaryota</taxon>
        <taxon>Sar</taxon>
        <taxon>Alveolata</taxon>
        <taxon>Ciliophora</taxon>
        <taxon>Intramacronucleata</taxon>
        <taxon>Spirotrichea</taxon>
        <taxon>Hypotrichia</taxon>
        <taxon>Euplotida</taxon>
        <taxon>Euplotidae</taxon>
        <taxon>Moneuplotes</taxon>
    </lineage>
</organism>
<dbReference type="GO" id="GO:0003700">
    <property type="term" value="F:DNA-binding transcription factor activity"/>
    <property type="evidence" value="ECO:0007669"/>
    <property type="project" value="InterPro"/>
</dbReference>
<keyword evidence="4" id="KW-1185">Reference proteome</keyword>
<evidence type="ECO:0000313" key="3">
    <source>
        <dbReference type="EMBL" id="CAI2375262.1"/>
    </source>
</evidence>
<dbReference type="Proteomes" id="UP001295684">
    <property type="component" value="Unassembled WGS sequence"/>
</dbReference>
<dbReference type="EMBL" id="CAMPGE010016727">
    <property type="protein sequence ID" value="CAI2375262.1"/>
    <property type="molecule type" value="Genomic_DNA"/>
</dbReference>
<sequence length="225" mass="26494">MFSEDFFDIPLFQPDQNSSDLQLDEKNRKTINKIRSQEYRKRRKQYIQNLEQKNKLLQEENTLLKQEIQSLKANARDSSGHSSSKSDWKSKVDLSENFAFYQLPTMVKKNKESVRFSQLAMAAFDACNWNPNRIQVIKNSFNDIINYIIAKDAKCLVSAFKNMKPSEYLKKVNNKRSYKARYKELMDQSPREILLNQKLSDPLTTYLNNYGSDFFKNLKDCGRLV</sequence>
<dbReference type="InterPro" id="IPR046347">
    <property type="entry name" value="bZIP_sf"/>
</dbReference>
<evidence type="ECO:0000256" key="1">
    <source>
        <dbReference type="SAM" id="Coils"/>
    </source>
</evidence>
<dbReference type="PROSITE" id="PS50217">
    <property type="entry name" value="BZIP"/>
    <property type="match status" value="1"/>
</dbReference>
<evidence type="ECO:0000259" key="2">
    <source>
        <dbReference type="PROSITE" id="PS50217"/>
    </source>
</evidence>
<dbReference type="AlphaFoldDB" id="A0AAD2D043"/>
<evidence type="ECO:0000313" key="4">
    <source>
        <dbReference type="Proteomes" id="UP001295684"/>
    </source>
</evidence>
<dbReference type="InterPro" id="IPR004827">
    <property type="entry name" value="bZIP"/>
</dbReference>
<accession>A0AAD2D043</accession>
<gene>
    <name evidence="3" type="ORF">ECRASSUSDP1_LOCUS16624</name>
</gene>
<feature type="coiled-coil region" evidence="1">
    <location>
        <begin position="36"/>
        <end position="74"/>
    </location>
</feature>
<keyword evidence="1" id="KW-0175">Coiled coil</keyword>
<reference evidence="3" key="1">
    <citation type="submission" date="2023-07" db="EMBL/GenBank/DDBJ databases">
        <authorList>
            <consortium name="AG Swart"/>
            <person name="Singh M."/>
            <person name="Singh A."/>
            <person name="Seah K."/>
            <person name="Emmerich C."/>
        </authorList>
    </citation>
    <scope>NUCLEOTIDE SEQUENCE</scope>
    <source>
        <strain evidence="3">DP1</strain>
    </source>
</reference>
<feature type="domain" description="BZIP" evidence="2">
    <location>
        <begin position="22"/>
        <end position="72"/>
    </location>
</feature>
<comment type="caution">
    <text evidence="3">The sequence shown here is derived from an EMBL/GenBank/DDBJ whole genome shotgun (WGS) entry which is preliminary data.</text>
</comment>
<dbReference type="Pfam" id="PF00170">
    <property type="entry name" value="bZIP_1"/>
    <property type="match status" value="1"/>
</dbReference>
<proteinExistence type="predicted"/>
<dbReference type="CDD" id="cd14686">
    <property type="entry name" value="bZIP"/>
    <property type="match status" value="1"/>
</dbReference>
<protein>
    <recommendedName>
        <fullName evidence="2">BZIP domain-containing protein</fullName>
    </recommendedName>
</protein>
<name>A0AAD2D043_EUPCR</name>
<dbReference type="Gene3D" id="1.20.5.170">
    <property type="match status" value="1"/>
</dbReference>
<dbReference type="SUPFAM" id="SSF57959">
    <property type="entry name" value="Leucine zipper domain"/>
    <property type="match status" value="1"/>
</dbReference>